<accession>A0A1H9TYU4</accession>
<keyword evidence="3 5" id="KW-0732">Signal</keyword>
<protein>
    <submittedName>
        <fullName evidence="6">Molybdate transport system substrate-binding protein</fullName>
    </submittedName>
</protein>
<comment type="similarity">
    <text evidence="1">Belongs to the bacterial solute-binding protein ModA family.</text>
</comment>
<feature type="binding site" evidence="4">
    <location>
        <position position="179"/>
    </location>
    <ligand>
        <name>molybdate</name>
        <dbReference type="ChEBI" id="CHEBI:36264"/>
    </ligand>
</feature>
<feature type="chain" id="PRO_5038807091" evidence="5">
    <location>
        <begin position="33"/>
        <end position="274"/>
    </location>
</feature>
<dbReference type="OrthoDB" id="9785015at2"/>
<keyword evidence="4" id="KW-0500">Molybdenum</keyword>
<name>A0A1H9TYU4_9ACTN</name>
<dbReference type="Pfam" id="PF13531">
    <property type="entry name" value="SBP_bac_11"/>
    <property type="match status" value="1"/>
</dbReference>
<evidence type="ECO:0000256" key="5">
    <source>
        <dbReference type="SAM" id="SignalP"/>
    </source>
</evidence>
<dbReference type="GO" id="GO:0015689">
    <property type="term" value="P:molybdate ion transport"/>
    <property type="evidence" value="ECO:0007669"/>
    <property type="project" value="InterPro"/>
</dbReference>
<dbReference type="SUPFAM" id="SSF53850">
    <property type="entry name" value="Periplasmic binding protein-like II"/>
    <property type="match status" value="1"/>
</dbReference>
<dbReference type="InterPro" id="IPR005950">
    <property type="entry name" value="ModA"/>
</dbReference>
<dbReference type="GO" id="GO:0030973">
    <property type="term" value="F:molybdate ion binding"/>
    <property type="evidence" value="ECO:0007669"/>
    <property type="project" value="TreeGrafter"/>
</dbReference>
<evidence type="ECO:0000256" key="1">
    <source>
        <dbReference type="ARBA" id="ARBA00009175"/>
    </source>
</evidence>
<dbReference type="AlphaFoldDB" id="A0A1H9TYU4"/>
<dbReference type="CDD" id="cd13538">
    <property type="entry name" value="PBP2_ModA_like_1"/>
    <property type="match status" value="1"/>
</dbReference>
<dbReference type="EMBL" id="FOGZ01000032">
    <property type="protein sequence ID" value="SES02286.1"/>
    <property type="molecule type" value="Genomic_DNA"/>
</dbReference>
<dbReference type="PIRSF" id="PIRSF004846">
    <property type="entry name" value="ModA"/>
    <property type="match status" value="1"/>
</dbReference>
<dbReference type="PANTHER" id="PTHR30632">
    <property type="entry name" value="MOLYBDATE-BINDING PERIPLASMIC PROTEIN"/>
    <property type="match status" value="1"/>
</dbReference>
<feature type="signal peptide" evidence="5">
    <location>
        <begin position="1"/>
        <end position="32"/>
    </location>
</feature>
<dbReference type="NCBIfam" id="TIGR01256">
    <property type="entry name" value="modA"/>
    <property type="match status" value="1"/>
</dbReference>
<dbReference type="Proteomes" id="UP000198815">
    <property type="component" value="Unassembled WGS sequence"/>
</dbReference>
<sequence length="274" mass="27564">MRTALPRRTAAVAAALALALAGCSSSTGSGSAASSAPPRTLTVFAAASMTSTFKELGKTFEQQNPGVSVTFNFAGSQALAQQITNGAQADVFASANQTNMKTVTDANLASGPAKVYATNVLEIVVPKGNPAGIASFQDLAKPDLKLVICAASVPCGAATQNVEKATGVTLKPVSEEQAVTDVLTKVRSGQADAGLVYKTDVISAGDQVQGVPFPESSKAVNTNYIVALKDAPQGELAGEFVDLVLGDAGQQVLKKAGFGQPATASAAASASKSS</sequence>
<dbReference type="RefSeq" id="WP_091971251.1">
    <property type="nucleotide sequence ID" value="NZ_FOGZ01000032.1"/>
</dbReference>
<dbReference type="InterPro" id="IPR050682">
    <property type="entry name" value="ModA/WtpA"/>
</dbReference>
<dbReference type="Gene3D" id="3.40.190.10">
    <property type="entry name" value="Periplasmic binding protein-like II"/>
    <property type="match status" value="2"/>
</dbReference>
<feature type="binding site" evidence="4">
    <location>
        <position position="76"/>
    </location>
    <ligand>
        <name>molybdate</name>
        <dbReference type="ChEBI" id="CHEBI:36264"/>
    </ligand>
</feature>
<dbReference type="PANTHER" id="PTHR30632:SF0">
    <property type="entry name" value="SULFATE-BINDING PROTEIN"/>
    <property type="match status" value="1"/>
</dbReference>
<keyword evidence="2 4" id="KW-0479">Metal-binding</keyword>
<evidence type="ECO:0000256" key="3">
    <source>
        <dbReference type="ARBA" id="ARBA00022729"/>
    </source>
</evidence>
<evidence type="ECO:0000313" key="7">
    <source>
        <dbReference type="Proteomes" id="UP000198815"/>
    </source>
</evidence>
<reference evidence="6 7" key="1">
    <citation type="submission" date="2016-10" db="EMBL/GenBank/DDBJ databases">
        <authorList>
            <person name="de Groot N.N."/>
        </authorList>
    </citation>
    <scope>NUCLEOTIDE SEQUENCE [LARGE SCALE GENOMIC DNA]</scope>
    <source>
        <strain evidence="6 7">DSM 16859</strain>
    </source>
</reference>
<dbReference type="STRING" id="64702.SAMN05443377_1323"/>
<evidence type="ECO:0000256" key="4">
    <source>
        <dbReference type="PIRSR" id="PIRSR004846-1"/>
    </source>
</evidence>
<organism evidence="6 7">
    <name type="scientific">Propionibacterium cyclohexanicum</name>
    <dbReference type="NCBI Taxonomy" id="64702"/>
    <lineage>
        <taxon>Bacteria</taxon>
        <taxon>Bacillati</taxon>
        <taxon>Actinomycetota</taxon>
        <taxon>Actinomycetes</taxon>
        <taxon>Propionibacteriales</taxon>
        <taxon>Propionibacteriaceae</taxon>
        <taxon>Propionibacterium</taxon>
    </lineage>
</organism>
<evidence type="ECO:0000313" key="6">
    <source>
        <dbReference type="EMBL" id="SES02286.1"/>
    </source>
</evidence>
<proteinExistence type="inferred from homology"/>
<feature type="binding site" evidence="4">
    <location>
        <position position="48"/>
    </location>
    <ligand>
        <name>molybdate</name>
        <dbReference type="ChEBI" id="CHEBI:36264"/>
    </ligand>
</feature>
<dbReference type="PROSITE" id="PS51257">
    <property type="entry name" value="PROKAR_LIPOPROTEIN"/>
    <property type="match status" value="1"/>
</dbReference>
<feature type="binding site" evidence="4">
    <location>
        <position position="197"/>
    </location>
    <ligand>
        <name>molybdate</name>
        <dbReference type="ChEBI" id="CHEBI:36264"/>
    </ligand>
</feature>
<evidence type="ECO:0000256" key="2">
    <source>
        <dbReference type="ARBA" id="ARBA00022723"/>
    </source>
</evidence>
<dbReference type="GO" id="GO:0046872">
    <property type="term" value="F:metal ion binding"/>
    <property type="evidence" value="ECO:0007669"/>
    <property type="project" value="UniProtKB-KW"/>
</dbReference>
<gene>
    <name evidence="6" type="ORF">SAMN05443377_1323</name>
</gene>
<keyword evidence="7" id="KW-1185">Reference proteome</keyword>